<keyword evidence="3" id="KW-1003">Cell membrane</keyword>
<dbReference type="Proteomes" id="UP000264002">
    <property type="component" value="Unassembled WGS sequence"/>
</dbReference>
<evidence type="ECO:0000256" key="1">
    <source>
        <dbReference type="ARBA" id="ARBA00004651"/>
    </source>
</evidence>
<dbReference type="CDD" id="cd06261">
    <property type="entry name" value="TM_PBP2"/>
    <property type="match status" value="1"/>
</dbReference>
<dbReference type="Gene3D" id="1.10.3720.10">
    <property type="entry name" value="MetI-like"/>
    <property type="match status" value="1"/>
</dbReference>
<keyword evidence="6 7" id="KW-0472">Membrane</keyword>
<dbReference type="EMBL" id="QUWK01000002">
    <property type="protein sequence ID" value="RFU95793.1"/>
    <property type="molecule type" value="Genomic_DNA"/>
</dbReference>
<feature type="transmembrane region" description="Helical" evidence="7">
    <location>
        <begin position="140"/>
        <end position="163"/>
    </location>
</feature>
<evidence type="ECO:0000256" key="3">
    <source>
        <dbReference type="ARBA" id="ARBA00022475"/>
    </source>
</evidence>
<dbReference type="PANTHER" id="PTHR43744:SF12">
    <property type="entry name" value="ABC TRANSPORTER PERMEASE PROTEIN MG189-RELATED"/>
    <property type="match status" value="1"/>
</dbReference>
<dbReference type="PANTHER" id="PTHR43744">
    <property type="entry name" value="ABC TRANSPORTER PERMEASE PROTEIN MG189-RELATED-RELATED"/>
    <property type="match status" value="1"/>
</dbReference>
<dbReference type="OrthoDB" id="9771544at2"/>
<feature type="transmembrane region" description="Helical" evidence="7">
    <location>
        <begin position="71"/>
        <end position="95"/>
    </location>
</feature>
<feature type="transmembrane region" description="Helical" evidence="7">
    <location>
        <begin position="12"/>
        <end position="34"/>
    </location>
</feature>
<evidence type="ECO:0000256" key="4">
    <source>
        <dbReference type="ARBA" id="ARBA00022692"/>
    </source>
</evidence>
<evidence type="ECO:0000313" key="10">
    <source>
        <dbReference type="Proteomes" id="UP000264002"/>
    </source>
</evidence>
<evidence type="ECO:0000256" key="5">
    <source>
        <dbReference type="ARBA" id="ARBA00022989"/>
    </source>
</evidence>
<evidence type="ECO:0000313" key="9">
    <source>
        <dbReference type="EMBL" id="RFU95793.1"/>
    </source>
</evidence>
<dbReference type="AlphaFoldDB" id="A0A372MK27"/>
<sequence length="278" mass="30732">MKHSPTSIIGNTLKWILLISLLALALLPLLWLLVSSLRTNLELQTDPFGWPQKFQWVNYANALAMASLPRLLLNSVFVAVVTVVLNSLVTSMGSFILAREHFKGRDVIYTILTAGVLVPVISFMVPYFSMITRSGLYNTLLALILVYTAVNIPVSIFLVTAFMKSIPKELEEAAIMDGCGFFKRFSMIILPLSRSGIVTAATFCFIYSWNEFVMAMLLTSSVESRTIQLGIKFFSSQFITDYSSMYAAVIITIIPSILGYVFLHDKIIGGLTTGGVKG</sequence>
<keyword evidence="4 7" id="KW-0812">Transmembrane</keyword>
<comment type="caution">
    <text evidence="9">The sequence shown here is derived from an EMBL/GenBank/DDBJ whole genome shotgun (WGS) entry which is preliminary data.</text>
</comment>
<organism evidence="9 10">
    <name type="scientific">Sphaerochaeta halotolerans</name>
    <dbReference type="NCBI Taxonomy" id="2293840"/>
    <lineage>
        <taxon>Bacteria</taxon>
        <taxon>Pseudomonadati</taxon>
        <taxon>Spirochaetota</taxon>
        <taxon>Spirochaetia</taxon>
        <taxon>Spirochaetales</taxon>
        <taxon>Sphaerochaetaceae</taxon>
        <taxon>Sphaerochaeta</taxon>
    </lineage>
</organism>
<dbReference type="Pfam" id="PF00528">
    <property type="entry name" value="BPD_transp_1"/>
    <property type="match status" value="1"/>
</dbReference>
<accession>A0A372MK27</accession>
<feature type="transmembrane region" description="Helical" evidence="7">
    <location>
        <begin position="107"/>
        <end position="128"/>
    </location>
</feature>
<evidence type="ECO:0000259" key="8">
    <source>
        <dbReference type="PROSITE" id="PS50928"/>
    </source>
</evidence>
<comment type="similarity">
    <text evidence="7">Belongs to the binding-protein-dependent transport system permease family.</text>
</comment>
<evidence type="ECO:0000256" key="6">
    <source>
        <dbReference type="ARBA" id="ARBA00023136"/>
    </source>
</evidence>
<dbReference type="GO" id="GO:0005886">
    <property type="term" value="C:plasma membrane"/>
    <property type="evidence" value="ECO:0007669"/>
    <property type="project" value="UniProtKB-SubCell"/>
</dbReference>
<dbReference type="InterPro" id="IPR035906">
    <property type="entry name" value="MetI-like_sf"/>
</dbReference>
<dbReference type="SUPFAM" id="SSF161098">
    <property type="entry name" value="MetI-like"/>
    <property type="match status" value="1"/>
</dbReference>
<evidence type="ECO:0000256" key="2">
    <source>
        <dbReference type="ARBA" id="ARBA00022448"/>
    </source>
</evidence>
<feature type="domain" description="ABC transmembrane type-1" evidence="8">
    <location>
        <begin position="72"/>
        <end position="263"/>
    </location>
</feature>
<comment type="subcellular location">
    <subcellularLocation>
        <location evidence="1 7">Cell membrane</location>
        <topology evidence="1 7">Multi-pass membrane protein</topology>
    </subcellularLocation>
</comment>
<protein>
    <submittedName>
        <fullName evidence="9">Carbohydrate ABC transporter permease</fullName>
    </submittedName>
</protein>
<reference evidence="10" key="1">
    <citation type="submission" date="2018-08" db="EMBL/GenBank/DDBJ databases">
        <authorList>
            <person name="Grouzdev D.S."/>
            <person name="Krutkina M.S."/>
        </authorList>
    </citation>
    <scope>NUCLEOTIDE SEQUENCE [LARGE SCALE GENOMIC DNA]</scope>
    <source>
        <strain evidence="10">4-11</strain>
    </source>
</reference>
<evidence type="ECO:0000256" key="7">
    <source>
        <dbReference type="RuleBase" id="RU363032"/>
    </source>
</evidence>
<feature type="transmembrane region" description="Helical" evidence="7">
    <location>
        <begin position="184"/>
        <end position="209"/>
    </location>
</feature>
<name>A0A372MK27_9SPIR</name>
<reference evidence="9 10" key="2">
    <citation type="submission" date="2018-09" db="EMBL/GenBank/DDBJ databases">
        <title>Genome of Sphaerochaeta halotolerans strain 4-11.</title>
        <authorList>
            <person name="Nazina T.N."/>
            <person name="Sokolova D.S."/>
        </authorList>
    </citation>
    <scope>NUCLEOTIDE SEQUENCE [LARGE SCALE GENOMIC DNA]</scope>
    <source>
        <strain evidence="9 10">4-11</strain>
    </source>
</reference>
<dbReference type="InterPro" id="IPR000515">
    <property type="entry name" value="MetI-like"/>
</dbReference>
<dbReference type="RefSeq" id="WP_117329190.1">
    <property type="nucleotide sequence ID" value="NZ_QUWK01000002.1"/>
</dbReference>
<proteinExistence type="inferred from homology"/>
<dbReference type="PROSITE" id="PS50928">
    <property type="entry name" value="ABC_TM1"/>
    <property type="match status" value="1"/>
</dbReference>
<keyword evidence="5 7" id="KW-1133">Transmembrane helix</keyword>
<dbReference type="GO" id="GO:0055085">
    <property type="term" value="P:transmembrane transport"/>
    <property type="evidence" value="ECO:0007669"/>
    <property type="project" value="InterPro"/>
</dbReference>
<feature type="transmembrane region" description="Helical" evidence="7">
    <location>
        <begin position="244"/>
        <end position="263"/>
    </location>
</feature>
<keyword evidence="10" id="KW-1185">Reference proteome</keyword>
<gene>
    <name evidence="9" type="ORF">DYP60_01950</name>
</gene>
<keyword evidence="2 7" id="KW-0813">Transport</keyword>